<evidence type="ECO:0000313" key="5">
    <source>
        <dbReference type="EMBL" id="TCK58202.1"/>
    </source>
</evidence>
<feature type="repeat" description="TPR" evidence="3">
    <location>
        <begin position="158"/>
        <end position="191"/>
    </location>
</feature>
<comment type="caution">
    <text evidence="5">The sequence shown here is derived from an EMBL/GenBank/DDBJ whole genome shotgun (WGS) entry which is preliminary data.</text>
</comment>
<dbReference type="PANTHER" id="PTHR44858">
    <property type="entry name" value="TETRATRICOPEPTIDE REPEAT PROTEIN 6"/>
    <property type="match status" value="1"/>
</dbReference>
<dbReference type="InterPro" id="IPR050498">
    <property type="entry name" value="Ycf3"/>
</dbReference>
<dbReference type="PROSITE" id="PS51257">
    <property type="entry name" value="PROKAR_LIPOPROTEIN"/>
    <property type="match status" value="1"/>
</dbReference>
<dbReference type="InterPro" id="IPR011990">
    <property type="entry name" value="TPR-like_helical_dom_sf"/>
</dbReference>
<sequence>MLKRALIVCSCFSLMACAGQNAAVYYDAAAVSAKQPGIETALRTYDSTVKKSVHSQHYYGARGDIFFAYKDYGSAVNEYTKALRNADSAELHMKRAQAYMKLGFYPDAAYDFGMAAESGGELKYRAYAGRAKAYIELGKYAEALKDIDRAKSGADTSAELEKAMAEIFFKTADYAKAKEHVQRALASDPDKGELYFLRGRIFYKTKDANQALSDYERAVAMQPENTAAKYELARVLSTCPVSMYRDGQRAVRISQELFSTDPSADNAMILAASYAETGDFDKASDILKNAADKEKDLVKQDDMRVYLKAYQEKRTINTW</sequence>
<dbReference type="InterPro" id="IPR019734">
    <property type="entry name" value="TPR_rpt"/>
</dbReference>
<dbReference type="Gene3D" id="1.25.40.10">
    <property type="entry name" value="Tetratricopeptide repeat domain"/>
    <property type="match status" value="2"/>
</dbReference>
<proteinExistence type="predicted"/>
<feature type="chain" id="PRO_5020306285" evidence="4">
    <location>
        <begin position="23"/>
        <end position="319"/>
    </location>
</feature>
<dbReference type="Proteomes" id="UP000294614">
    <property type="component" value="Unassembled WGS sequence"/>
</dbReference>
<dbReference type="AlphaFoldDB" id="A0A4R1K2I2"/>
<keyword evidence="4" id="KW-0732">Signal</keyword>
<dbReference type="SUPFAM" id="SSF48452">
    <property type="entry name" value="TPR-like"/>
    <property type="match status" value="2"/>
</dbReference>
<evidence type="ECO:0000256" key="1">
    <source>
        <dbReference type="ARBA" id="ARBA00022737"/>
    </source>
</evidence>
<accession>A0A4R1K2I2</accession>
<gene>
    <name evidence="5" type="ORF">C8D98_2717</name>
</gene>
<evidence type="ECO:0000256" key="4">
    <source>
        <dbReference type="SAM" id="SignalP"/>
    </source>
</evidence>
<dbReference type="RefSeq" id="WP_165871344.1">
    <property type="nucleotide sequence ID" value="NZ_JAJUHT010000009.1"/>
</dbReference>
<dbReference type="PANTHER" id="PTHR44858:SF1">
    <property type="entry name" value="UDP-N-ACETYLGLUCOSAMINE--PEPTIDE N-ACETYLGLUCOSAMINYLTRANSFERASE SPINDLY-RELATED"/>
    <property type="match status" value="1"/>
</dbReference>
<dbReference type="EMBL" id="SMGG01000008">
    <property type="protein sequence ID" value="TCK58202.1"/>
    <property type="molecule type" value="Genomic_DNA"/>
</dbReference>
<keyword evidence="1" id="KW-0677">Repeat</keyword>
<dbReference type="Pfam" id="PF13432">
    <property type="entry name" value="TPR_16"/>
    <property type="match status" value="2"/>
</dbReference>
<feature type="signal peptide" evidence="4">
    <location>
        <begin position="1"/>
        <end position="22"/>
    </location>
</feature>
<keyword evidence="2 3" id="KW-0802">TPR repeat</keyword>
<evidence type="ECO:0000313" key="6">
    <source>
        <dbReference type="Proteomes" id="UP000294614"/>
    </source>
</evidence>
<feature type="repeat" description="TPR" evidence="3">
    <location>
        <begin position="192"/>
        <end position="225"/>
    </location>
</feature>
<organism evidence="5 6">
    <name type="scientific">Seleniivibrio woodruffii</name>
    <dbReference type="NCBI Taxonomy" id="1078050"/>
    <lineage>
        <taxon>Bacteria</taxon>
        <taxon>Pseudomonadati</taxon>
        <taxon>Deferribacterota</taxon>
        <taxon>Deferribacteres</taxon>
        <taxon>Deferribacterales</taxon>
        <taxon>Geovibrionaceae</taxon>
        <taxon>Seleniivibrio</taxon>
    </lineage>
</organism>
<dbReference type="PROSITE" id="PS50005">
    <property type="entry name" value="TPR"/>
    <property type="match status" value="2"/>
</dbReference>
<reference evidence="5 6" key="1">
    <citation type="submission" date="2019-03" db="EMBL/GenBank/DDBJ databases">
        <title>Genomic Encyclopedia of Type Strains, Phase IV (KMG-IV): sequencing the most valuable type-strain genomes for metagenomic binning, comparative biology and taxonomic classification.</title>
        <authorList>
            <person name="Goeker M."/>
        </authorList>
    </citation>
    <scope>NUCLEOTIDE SEQUENCE [LARGE SCALE GENOMIC DNA]</scope>
    <source>
        <strain evidence="5 6">DSM 24984</strain>
    </source>
</reference>
<dbReference type="SMART" id="SM00028">
    <property type="entry name" value="TPR"/>
    <property type="match status" value="5"/>
</dbReference>
<protein>
    <submittedName>
        <fullName evidence="5">Tetratricopeptide repeat protein</fullName>
    </submittedName>
</protein>
<keyword evidence="6" id="KW-1185">Reference proteome</keyword>
<evidence type="ECO:0000256" key="3">
    <source>
        <dbReference type="PROSITE-ProRule" id="PRU00339"/>
    </source>
</evidence>
<name>A0A4R1K2I2_9BACT</name>
<evidence type="ECO:0000256" key="2">
    <source>
        <dbReference type="ARBA" id="ARBA00022803"/>
    </source>
</evidence>